<sequence>MLVVIENTWIESLVNVVTFLKTEIVNFEIASRFA</sequence>
<proteinExistence type="predicted"/>
<dbReference type="KEGG" id="cthe:Chro_2178"/>
<keyword evidence="2" id="KW-1185">Reference proteome</keyword>
<evidence type="ECO:0000313" key="1">
    <source>
        <dbReference type="EMBL" id="AFY87680.1"/>
    </source>
</evidence>
<dbReference type="Proteomes" id="UP000010384">
    <property type="component" value="Chromosome"/>
</dbReference>
<dbReference type="EMBL" id="CP003597">
    <property type="protein sequence ID" value="AFY87680.1"/>
    <property type="molecule type" value="Genomic_DNA"/>
</dbReference>
<accession>K9TYM2</accession>
<protein>
    <submittedName>
        <fullName evidence="1">Uncharacterized protein</fullName>
    </submittedName>
</protein>
<dbReference type="AlphaFoldDB" id="K9TYM2"/>
<dbReference type="InParanoid" id="K9TYM2"/>
<gene>
    <name evidence="1" type="ORF">Chro_2178</name>
</gene>
<name>K9TYM2_CHRTP</name>
<evidence type="ECO:0000313" key="2">
    <source>
        <dbReference type="Proteomes" id="UP000010384"/>
    </source>
</evidence>
<organism evidence="1 2">
    <name type="scientific">Chroococcidiopsis thermalis (strain PCC 7203)</name>
    <dbReference type="NCBI Taxonomy" id="251229"/>
    <lineage>
        <taxon>Bacteria</taxon>
        <taxon>Bacillati</taxon>
        <taxon>Cyanobacteriota</taxon>
        <taxon>Cyanophyceae</taxon>
        <taxon>Chroococcidiopsidales</taxon>
        <taxon>Chroococcidiopsidaceae</taxon>
        <taxon>Chroococcidiopsis</taxon>
    </lineage>
</organism>
<dbReference type="HOGENOM" id="CLU_3372853_0_0_3"/>
<reference evidence="1 2" key="1">
    <citation type="submission" date="2012-06" db="EMBL/GenBank/DDBJ databases">
        <title>Finished chromosome of genome of Chroococcidiopsis thermalis PCC 7203.</title>
        <authorList>
            <consortium name="US DOE Joint Genome Institute"/>
            <person name="Gugger M."/>
            <person name="Coursin T."/>
            <person name="Rippka R."/>
            <person name="Tandeau De Marsac N."/>
            <person name="Huntemann M."/>
            <person name="Wei C.-L."/>
            <person name="Han J."/>
            <person name="Detter J.C."/>
            <person name="Han C."/>
            <person name="Tapia R."/>
            <person name="Davenport K."/>
            <person name="Daligault H."/>
            <person name="Erkkila T."/>
            <person name="Gu W."/>
            <person name="Munk A.C.C."/>
            <person name="Teshima H."/>
            <person name="Xu Y."/>
            <person name="Chain P."/>
            <person name="Chen A."/>
            <person name="Krypides N."/>
            <person name="Mavromatis K."/>
            <person name="Markowitz V."/>
            <person name="Szeto E."/>
            <person name="Ivanova N."/>
            <person name="Mikhailova N."/>
            <person name="Ovchinnikova G."/>
            <person name="Pagani I."/>
            <person name="Pati A."/>
            <person name="Goodwin L."/>
            <person name="Peters L."/>
            <person name="Pitluck S."/>
            <person name="Woyke T."/>
            <person name="Kerfeld C."/>
        </authorList>
    </citation>
    <scope>NUCLEOTIDE SEQUENCE [LARGE SCALE GENOMIC DNA]</scope>
    <source>
        <strain evidence="1 2">PCC 7203</strain>
    </source>
</reference>